<evidence type="ECO:0000256" key="4">
    <source>
        <dbReference type="ARBA" id="ARBA00044360"/>
    </source>
</evidence>
<organism evidence="6 7">
    <name type="scientific">Xenoophorus captivus</name>
    <dbReference type="NCBI Taxonomy" id="1517983"/>
    <lineage>
        <taxon>Eukaryota</taxon>
        <taxon>Metazoa</taxon>
        <taxon>Chordata</taxon>
        <taxon>Craniata</taxon>
        <taxon>Vertebrata</taxon>
        <taxon>Euteleostomi</taxon>
        <taxon>Actinopterygii</taxon>
        <taxon>Neopterygii</taxon>
        <taxon>Teleostei</taxon>
        <taxon>Neoteleostei</taxon>
        <taxon>Acanthomorphata</taxon>
        <taxon>Ovalentaria</taxon>
        <taxon>Atherinomorphae</taxon>
        <taxon>Cyprinodontiformes</taxon>
        <taxon>Goodeidae</taxon>
        <taxon>Xenoophorus</taxon>
    </lineage>
</organism>
<comment type="caution">
    <text evidence="6">The sequence shown here is derived from an EMBL/GenBank/DDBJ whole genome shotgun (WGS) entry which is preliminary data.</text>
</comment>
<evidence type="ECO:0000313" key="6">
    <source>
        <dbReference type="EMBL" id="MEQ2204045.1"/>
    </source>
</evidence>
<dbReference type="SUPFAM" id="SSF88713">
    <property type="entry name" value="Glycoside hydrolase/deacetylase"/>
    <property type="match status" value="1"/>
</dbReference>
<evidence type="ECO:0000256" key="2">
    <source>
        <dbReference type="ARBA" id="ARBA00044220"/>
    </source>
</evidence>
<evidence type="ECO:0000259" key="5">
    <source>
        <dbReference type="Pfam" id="PF01074"/>
    </source>
</evidence>
<proteinExistence type="predicted"/>
<dbReference type="InterPro" id="IPR050843">
    <property type="entry name" value="Glycosyl_Hydrlase_38"/>
</dbReference>
<dbReference type="EMBL" id="JAHRIN010035403">
    <property type="protein sequence ID" value="MEQ2204045.1"/>
    <property type="molecule type" value="Genomic_DNA"/>
</dbReference>
<evidence type="ECO:0000256" key="1">
    <source>
        <dbReference type="ARBA" id="ARBA00044166"/>
    </source>
</evidence>
<keyword evidence="7" id="KW-1185">Reference proteome</keyword>
<accession>A0ABV0R7F0</accession>
<dbReference type="PANTHER" id="PTHR11607:SF3">
    <property type="entry name" value="LYSOSOMAL ALPHA-MANNOSIDASE"/>
    <property type="match status" value="1"/>
</dbReference>
<name>A0ABV0R7F0_9TELE</name>
<feature type="non-terminal residue" evidence="6">
    <location>
        <position position="170"/>
    </location>
</feature>
<dbReference type="PANTHER" id="PTHR11607">
    <property type="entry name" value="ALPHA-MANNOSIDASE"/>
    <property type="match status" value="1"/>
</dbReference>
<protein>
    <recommendedName>
        <fullName evidence="1">Lysosomal alpha-mannosidase</fullName>
    </recommendedName>
    <alternativeName>
        <fullName evidence="3">Lysosomal acid alpha-mannosidase</fullName>
    </alternativeName>
    <alternativeName>
        <fullName evidence="2">Mannosidase alpha class 2B member 1</fullName>
    </alternativeName>
    <alternativeName>
        <fullName evidence="4">Mannosidase alpha-B</fullName>
    </alternativeName>
</protein>
<dbReference type="InterPro" id="IPR011330">
    <property type="entry name" value="Glyco_hydro/deAcase_b/a-brl"/>
</dbReference>
<evidence type="ECO:0000313" key="7">
    <source>
        <dbReference type="Proteomes" id="UP001434883"/>
    </source>
</evidence>
<feature type="domain" description="Glycoside hydrolase family 38 N-terminal" evidence="5">
    <location>
        <begin position="55"/>
        <end position="166"/>
    </location>
</feature>
<feature type="domain" description="Glycoside hydrolase family 38 N-terminal" evidence="5">
    <location>
        <begin position="1"/>
        <end position="54"/>
    </location>
</feature>
<evidence type="ECO:0000256" key="3">
    <source>
        <dbReference type="ARBA" id="ARBA00044241"/>
    </source>
</evidence>
<dbReference type="Proteomes" id="UP001434883">
    <property type="component" value="Unassembled WGS sequence"/>
</dbReference>
<gene>
    <name evidence="6" type="ORF">XENOCAPTIV_007058</name>
</gene>
<sequence>MSDEATTHYSAVIDQMTIGLRFLNETFGICGRPHVAWHIDPFGHAQYENALYLHSGILPNGYNPPEGFCWDQLCSDAPIRDDPDLEDYNVDDVVWRFLHAAKSQALLYKTNHIIMTMGSDFQYENANLWYKNLDKLIRYVNSQQTNGSNVNVLYSTPSCYLQELHRANLT</sequence>
<dbReference type="InterPro" id="IPR027291">
    <property type="entry name" value="Glyco_hydro_38_N_sf"/>
</dbReference>
<dbReference type="Gene3D" id="3.20.110.10">
    <property type="entry name" value="Glycoside hydrolase 38, N terminal domain"/>
    <property type="match status" value="1"/>
</dbReference>
<reference evidence="6 7" key="1">
    <citation type="submission" date="2021-06" db="EMBL/GenBank/DDBJ databases">
        <authorList>
            <person name="Palmer J.M."/>
        </authorList>
    </citation>
    <scope>NUCLEOTIDE SEQUENCE [LARGE SCALE GENOMIC DNA]</scope>
    <source>
        <strain evidence="6 7">XC_2019</strain>
        <tissue evidence="6">Muscle</tissue>
    </source>
</reference>
<dbReference type="Pfam" id="PF01074">
    <property type="entry name" value="Glyco_hydro_38N"/>
    <property type="match status" value="2"/>
</dbReference>
<dbReference type="InterPro" id="IPR000602">
    <property type="entry name" value="Glyco_hydro_38_N"/>
</dbReference>